<evidence type="ECO:0000313" key="7">
    <source>
        <dbReference type="Proteomes" id="UP000472265"/>
    </source>
</evidence>
<dbReference type="InterPro" id="IPR011989">
    <property type="entry name" value="ARM-like"/>
</dbReference>
<evidence type="ECO:0000256" key="2">
    <source>
        <dbReference type="ARBA" id="ARBA00022884"/>
    </source>
</evidence>
<dbReference type="InterPro" id="IPR033133">
    <property type="entry name" value="PUM-HD"/>
</dbReference>
<accession>A0A671VT93</accession>
<dbReference type="PROSITE" id="PS50302">
    <property type="entry name" value="PUM"/>
    <property type="match status" value="1"/>
</dbReference>
<keyword evidence="2" id="KW-0694">RNA-binding</keyword>
<dbReference type="GeneTree" id="ENSGT00390000015757"/>
<dbReference type="Proteomes" id="UP000472265">
    <property type="component" value="Chromosome 12"/>
</dbReference>
<dbReference type="InterPro" id="IPR016024">
    <property type="entry name" value="ARM-type_fold"/>
</dbReference>
<reference evidence="6" key="2">
    <citation type="submission" date="2025-08" db="UniProtKB">
        <authorList>
            <consortium name="Ensembl"/>
        </authorList>
    </citation>
    <scope>IDENTIFICATION</scope>
</reference>
<dbReference type="Ensembl" id="ENSSAUT00010029294.1">
    <property type="protein sequence ID" value="ENSSAUP00010027781.1"/>
    <property type="gene ID" value="ENSSAUG00010011989.1"/>
</dbReference>
<dbReference type="GO" id="GO:0003729">
    <property type="term" value="F:mRNA binding"/>
    <property type="evidence" value="ECO:0007669"/>
    <property type="project" value="TreeGrafter"/>
</dbReference>
<dbReference type="InterPro" id="IPR040059">
    <property type="entry name" value="PUM3"/>
</dbReference>
<evidence type="ECO:0000259" key="5">
    <source>
        <dbReference type="PROSITE" id="PS50303"/>
    </source>
</evidence>
<evidence type="ECO:0000256" key="1">
    <source>
        <dbReference type="ARBA" id="ARBA00022737"/>
    </source>
</evidence>
<reference evidence="6" key="3">
    <citation type="submission" date="2025-09" db="UniProtKB">
        <authorList>
            <consortium name="Ensembl"/>
        </authorList>
    </citation>
    <scope>IDENTIFICATION</scope>
</reference>
<dbReference type="PANTHER" id="PTHR13389:SF0">
    <property type="entry name" value="PUMILIO HOMOLOG 3"/>
    <property type="match status" value="1"/>
</dbReference>
<feature type="repeat" description="Pumilio" evidence="3">
    <location>
        <begin position="110"/>
        <end position="145"/>
    </location>
</feature>
<sequence>MKKGEFKPKKGQTEEELTQNRQQKKKELKKTRQLAERKDMFQIICQAKQVWGDLRRKKCDNDMKKKLMKDLHDLLRGKVKQMAFAHDSVRVLQCFIQFGSHEQRQEVFEELKDDVIGLCKSQYGKHIVKKLLMYGNKELLAAVMQTFKGHVRPMLRHAAASSIIEYAYNDKAVLAQRLMLTEGLYGNTFTVCKVHTHTHTSACNYYMPLHYFPSSVGLIMGVCEIILVLKQVIKHSLVHKVFLDFFLFAPDKPRTEMIESIRESVVYMAHTHDGARVAMHCLWHGTAKDRKVIIKTMKTYMVKFATGEFGHLVLLAMFDCVDDTKLVKQAVLSEILSSLEEVISNKYGKKVLLYLLSPRDPAHLLPEIIKVLEQGDKNAHSKKDMKLRRKELLEVVSPPLLEHLRDHADTMVTDKATSVTVSDILASACGDLRPAMTAVAKLANQELVPGGTGGQLHMAEHPAGHLVLKWLIEQDLTLEEAGKEGKKTHITVFELVDLLNSCDKSVAAEVKAALESVKSELSSISNNKGAEILLENLNK</sequence>
<dbReference type="FunFam" id="1.25.10.10:FF:001092">
    <property type="entry name" value="Pumilio RNA-binding family member 3"/>
    <property type="match status" value="1"/>
</dbReference>
<evidence type="ECO:0000256" key="3">
    <source>
        <dbReference type="PROSITE-ProRule" id="PRU00317"/>
    </source>
</evidence>
<evidence type="ECO:0000313" key="6">
    <source>
        <dbReference type="Ensembl" id="ENSSAUP00010027781.1"/>
    </source>
</evidence>
<reference evidence="6" key="1">
    <citation type="submission" date="2021-04" db="EMBL/GenBank/DDBJ databases">
        <authorList>
            <consortium name="Wellcome Sanger Institute Data Sharing"/>
        </authorList>
    </citation>
    <scope>NUCLEOTIDE SEQUENCE [LARGE SCALE GENOMIC DNA]</scope>
</reference>
<feature type="domain" description="PUM-HD" evidence="5">
    <location>
        <begin position="46"/>
        <end position="420"/>
    </location>
</feature>
<dbReference type="GO" id="GO:0006417">
    <property type="term" value="P:regulation of translation"/>
    <property type="evidence" value="ECO:0007669"/>
    <property type="project" value="TreeGrafter"/>
</dbReference>
<dbReference type="AlphaFoldDB" id="A0A671VT93"/>
<feature type="region of interest" description="Disordered" evidence="4">
    <location>
        <begin position="1"/>
        <end position="29"/>
    </location>
</feature>
<name>A0A671VT93_SPAAU</name>
<dbReference type="SUPFAM" id="SSF48371">
    <property type="entry name" value="ARM repeat"/>
    <property type="match status" value="1"/>
</dbReference>
<gene>
    <name evidence="6" type="primary">PUM3</name>
    <name evidence="6" type="synonym">pum3</name>
</gene>
<keyword evidence="1" id="KW-0677">Repeat</keyword>
<keyword evidence="7" id="KW-1185">Reference proteome</keyword>
<dbReference type="GO" id="GO:0005730">
    <property type="term" value="C:nucleolus"/>
    <property type="evidence" value="ECO:0007669"/>
    <property type="project" value="TreeGrafter"/>
</dbReference>
<dbReference type="PANTHER" id="PTHR13389">
    <property type="entry name" value="PUMILIO HOMOLOG 3"/>
    <property type="match status" value="1"/>
</dbReference>
<protein>
    <submittedName>
        <fullName evidence="6">Pumilio RNA-binding family member 3</fullName>
    </submittedName>
</protein>
<dbReference type="InterPro" id="IPR012959">
    <property type="entry name" value="CPL_dom"/>
</dbReference>
<feature type="compositionally biased region" description="Basic and acidic residues" evidence="4">
    <location>
        <begin position="1"/>
        <end position="13"/>
    </location>
</feature>
<evidence type="ECO:0000256" key="4">
    <source>
        <dbReference type="SAM" id="MobiDB-lite"/>
    </source>
</evidence>
<dbReference type="InterPro" id="IPR001313">
    <property type="entry name" value="Pumilio_RNA-bd_rpt"/>
</dbReference>
<organism evidence="6 7">
    <name type="scientific">Sparus aurata</name>
    <name type="common">Gilthead sea bream</name>
    <dbReference type="NCBI Taxonomy" id="8175"/>
    <lineage>
        <taxon>Eukaryota</taxon>
        <taxon>Metazoa</taxon>
        <taxon>Chordata</taxon>
        <taxon>Craniata</taxon>
        <taxon>Vertebrata</taxon>
        <taxon>Euteleostomi</taxon>
        <taxon>Actinopterygii</taxon>
        <taxon>Neopterygii</taxon>
        <taxon>Teleostei</taxon>
        <taxon>Neoteleostei</taxon>
        <taxon>Acanthomorphata</taxon>
        <taxon>Eupercaria</taxon>
        <taxon>Spariformes</taxon>
        <taxon>Sparidae</taxon>
        <taxon>Sparus</taxon>
    </lineage>
</organism>
<dbReference type="Pfam" id="PF08144">
    <property type="entry name" value="CPL"/>
    <property type="match status" value="1"/>
</dbReference>
<proteinExistence type="predicted"/>
<dbReference type="Gene3D" id="1.25.10.10">
    <property type="entry name" value="Leucine-rich Repeat Variant"/>
    <property type="match status" value="2"/>
</dbReference>
<dbReference type="PROSITE" id="PS50303">
    <property type="entry name" value="PUM_HD"/>
    <property type="match status" value="1"/>
</dbReference>
<dbReference type="SMART" id="SM00025">
    <property type="entry name" value="Pumilio"/>
    <property type="match status" value="6"/>
</dbReference>